<evidence type="ECO:0000256" key="4">
    <source>
        <dbReference type="ARBA" id="ARBA00022723"/>
    </source>
</evidence>
<dbReference type="CDD" id="cd21123">
    <property type="entry name" value="SPASM_MftC-like"/>
    <property type="match status" value="1"/>
</dbReference>
<gene>
    <name evidence="8" type="ORF">ENP88_04360</name>
</gene>
<evidence type="ECO:0000313" key="8">
    <source>
        <dbReference type="EMBL" id="HEH35375.1"/>
    </source>
</evidence>
<dbReference type="GO" id="GO:0006783">
    <property type="term" value="P:heme biosynthetic process"/>
    <property type="evidence" value="ECO:0007669"/>
    <property type="project" value="TreeGrafter"/>
</dbReference>
<evidence type="ECO:0000256" key="1">
    <source>
        <dbReference type="ARBA" id="ARBA00001966"/>
    </source>
</evidence>
<dbReference type="PANTHER" id="PTHR11228:SF7">
    <property type="entry name" value="PQQA PEPTIDE CYCLASE"/>
    <property type="match status" value="1"/>
</dbReference>
<dbReference type="PANTHER" id="PTHR11228">
    <property type="entry name" value="RADICAL SAM DOMAIN PROTEIN"/>
    <property type="match status" value="1"/>
</dbReference>
<dbReference type="CDD" id="cd01335">
    <property type="entry name" value="Radical_SAM"/>
    <property type="match status" value="1"/>
</dbReference>
<dbReference type="SFLD" id="SFLDG01067">
    <property type="entry name" value="SPASM/twitch_domain_containing"/>
    <property type="match status" value="1"/>
</dbReference>
<dbReference type="SUPFAM" id="SSF102114">
    <property type="entry name" value="Radical SAM enzymes"/>
    <property type="match status" value="1"/>
</dbReference>
<dbReference type="GO" id="GO:0003824">
    <property type="term" value="F:catalytic activity"/>
    <property type="evidence" value="ECO:0007669"/>
    <property type="project" value="InterPro"/>
</dbReference>
<dbReference type="InterPro" id="IPR058240">
    <property type="entry name" value="rSAM_sf"/>
</dbReference>
<feature type="domain" description="Radical SAM core" evidence="7">
    <location>
        <begin position="36"/>
        <end position="243"/>
    </location>
</feature>
<organism evidence="8">
    <name type="scientific">Archaeoglobus fulgidus</name>
    <dbReference type="NCBI Taxonomy" id="2234"/>
    <lineage>
        <taxon>Archaea</taxon>
        <taxon>Methanobacteriati</taxon>
        <taxon>Methanobacteriota</taxon>
        <taxon>Archaeoglobi</taxon>
        <taxon>Archaeoglobales</taxon>
        <taxon>Archaeoglobaceae</taxon>
        <taxon>Archaeoglobus</taxon>
    </lineage>
</organism>
<dbReference type="InterPro" id="IPR017200">
    <property type="entry name" value="PqqE-like"/>
</dbReference>
<reference evidence="8" key="1">
    <citation type="journal article" date="2020" name="mSystems">
        <title>Genome- and Community-Level Interaction Insights into Carbon Utilization and Element Cycling Functions of Hydrothermarchaeota in Hydrothermal Sediment.</title>
        <authorList>
            <person name="Zhou Z."/>
            <person name="Liu Y."/>
            <person name="Xu W."/>
            <person name="Pan J."/>
            <person name="Luo Z.H."/>
            <person name="Li M."/>
        </authorList>
    </citation>
    <scope>NUCLEOTIDE SEQUENCE [LARGE SCALE GENOMIC DNA]</scope>
    <source>
        <strain evidence="8">SpSt-26</strain>
    </source>
</reference>
<evidence type="ECO:0000256" key="5">
    <source>
        <dbReference type="ARBA" id="ARBA00023004"/>
    </source>
</evidence>
<evidence type="ECO:0000259" key="7">
    <source>
        <dbReference type="PROSITE" id="PS51918"/>
    </source>
</evidence>
<dbReference type="Gene3D" id="3.20.20.70">
    <property type="entry name" value="Aldolase class I"/>
    <property type="match status" value="1"/>
</dbReference>
<proteinExistence type="predicted"/>
<keyword evidence="2" id="KW-0004">4Fe-4S</keyword>
<keyword evidence="4" id="KW-0479">Metal-binding</keyword>
<name>A0A7J2TIJ8_ARCFL</name>
<dbReference type="EMBL" id="DSLA01000069">
    <property type="protein sequence ID" value="HEH35375.1"/>
    <property type="molecule type" value="Genomic_DNA"/>
</dbReference>
<dbReference type="Pfam" id="PF04055">
    <property type="entry name" value="Radical_SAM"/>
    <property type="match status" value="1"/>
</dbReference>
<dbReference type="AlphaFoldDB" id="A0A7J2TIJ8"/>
<dbReference type="GO" id="GO:0046872">
    <property type="term" value="F:metal ion binding"/>
    <property type="evidence" value="ECO:0007669"/>
    <property type="project" value="UniProtKB-KW"/>
</dbReference>
<sequence length="367" mass="41998">MISLSKILSGVATVSKELSYAGENSFIPRRLREFASNQIPIVVWNITNRCNLNCIHCYARANTRKAELSTEECKRIINELSEFRVPMILFSGGEPLLRQDIFEIAEYAKKKKIRVVLSTNGTLIDESNVDDIGIFDYVGISLDGIKVHDRFRGIEGAFRKALRALEISSEVTMTGIRFTLTKHNFLELPELIELAIDLGIPRFCVYHLVPSGKASFEDDVDNATRKRIVNFLMEKAEREEEMEILTVDNPADGVYAYLQTQREEILEFLKFRGGDSSGVRLACIDELGNLHPNQFWLDYNAGNVLVHGFRDLWLKDPLFKKLREKEKYLQEKCGVCKFKSVCGGFRVRALRFGNLWGWDPSCYIFKS</sequence>
<dbReference type="PIRSF" id="PIRSF037420">
    <property type="entry name" value="PQQ_syn_pqqE"/>
    <property type="match status" value="1"/>
</dbReference>
<dbReference type="InterPro" id="IPR050377">
    <property type="entry name" value="Radical_SAM_PqqE_MftC-like"/>
</dbReference>
<dbReference type="GO" id="GO:0051539">
    <property type="term" value="F:4 iron, 4 sulfur cluster binding"/>
    <property type="evidence" value="ECO:0007669"/>
    <property type="project" value="UniProtKB-KW"/>
</dbReference>
<dbReference type="PROSITE" id="PS51918">
    <property type="entry name" value="RADICAL_SAM"/>
    <property type="match status" value="1"/>
</dbReference>
<dbReference type="InterPro" id="IPR007197">
    <property type="entry name" value="rSAM"/>
</dbReference>
<protein>
    <submittedName>
        <fullName evidence="8">Radical SAM protein</fullName>
    </submittedName>
</protein>
<keyword evidence="5" id="KW-0408">Iron</keyword>
<evidence type="ECO:0000256" key="6">
    <source>
        <dbReference type="ARBA" id="ARBA00023014"/>
    </source>
</evidence>
<dbReference type="InterPro" id="IPR013785">
    <property type="entry name" value="Aldolase_TIM"/>
</dbReference>
<keyword evidence="6" id="KW-0411">Iron-sulfur</keyword>
<comment type="caution">
    <text evidence="8">The sequence shown here is derived from an EMBL/GenBank/DDBJ whole genome shotgun (WGS) entry which is preliminary data.</text>
</comment>
<keyword evidence="3" id="KW-0949">S-adenosyl-L-methionine</keyword>
<evidence type="ECO:0000256" key="2">
    <source>
        <dbReference type="ARBA" id="ARBA00022485"/>
    </source>
</evidence>
<accession>A0A7J2TIJ8</accession>
<dbReference type="SFLD" id="SFLDG01386">
    <property type="entry name" value="main_SPASM_domain-containing"/>
    <property type="match status" value="1"/>
</dbReference>
<evidence type="ECO:0000256" key="3">
    <source>
        <dbReference type="ARBA" id="ARBA00022691"/>
    </source>
</evidence>
<comment type="cofactor">
    <cofactor evidence="1">
        <name>[4Fe-4S] cluster</name>
        <dbReference type="ChEBI" id="CHEBI:49883"/>
    </cofactor>
</comment>
<dbReference type="SFLD" id="SFLDS00029">
    <property type="entry name" value="Radical_SAM"/>
    <property type="match status" value="1"/>
</dbReference>